<dbReference type="EMBL" id="SJSK01000006">
    <property type="protein sequence ID" value="TCC87920.1"/>
    <property type="molecule type" value="Genomic_DNA"/>
</dbReference>
<evidence type="ECO:0000313" key="11">
    <source>
        <dbReference type="Proteomes" id="UP000292884"/>
    </source>
</evidence>
<dbReference type="PANTHER" id="PTHR33281:SF19">
    <property type="entry name" value="VOLTAGE-DEPENDENT ANION CHANNEL-FORMING PROTEIN YNEE"/>
    <property type="match status" value="1"/>
</dbReference>
<keyword evidence="2" id="KW-0813">Transport</keyword>
<dbReference type="InterPro" id="IPR044669">
    <property type="entry name" value="YneE/VCCN1/2-like"/>
</dbReference>
<keyword evidence="11" id="KW-1185">Reference proteome</keyword>
<feature type="transmembrane region" description="Helical" evidence="9">
    <location>
        <begin position="244"/>
        <end position="264"/>
    </location>
</feature>
<dbReference type="Proteomes" id="UP000292884">
    <property type="component" value="Unassembled WGS sequence"/>
</dbReference>
<protein>
    <recommendedName>
        <fullName evidence="12">Multidrug transporter</fullName>
    </recommendedName>
</protein>
<dbReference type="GO" id="GO:0005886">
    <property type="term" value="C:plasma membrane"/>
    <property type="evidence" value="ECO:0007669"/>
    <property type="project" value="UniProtKB-SubCell"/>
</dbReference>
<evidence type="ECO:0000256" key="8">
    <source>
        <dbReference type="ARBA" id="ARBA00034708"/>
    </source>
</evidence>
<evidence type="ECO:0000256" key="6">
    <source>
        <dbReference type="ARBA" id="ARBA00023065"/>
    </source>
</evidence>
<keyword evidence="5 9" id="KW-1133">Transmembrane helix</keyword>
<evidence type="ECO:0000256" key="5">
    <source>
        <dbReference type="ARBA" id="ARBA00022989"/>
    </source>
</evidence>
<keyword evidence="3" id="KW-1003">Cell membrane</keyword>
<feature type="transmembrane region" description="Helical" evidence="9">
    <location>
        <begin position="270"/>
        <end position="290"/>
    </location>
</feature>
<accession>A0A4R0MMI6</accession>
<comment type="similarity">
    <text evidence="8">Belongs to the anion channel-forming bestrophin (TC 1.A.46) family.</text>
</comment>
<gene>
    <name evidence="10" type="ORF">EZ428_19495</name>
</gene>
<keyword evidence="4 9" id="KW-0812">Transmembrane</keyword>
<comment type="caution">
    <text evidence="10">The sequence shown here is derived from an EMBL/GenBank/DDBJ whole genome shotgun (WGS) entry which is preliminary data.</text>
</comment>
<dbReference type="AlphaFoldDB" id="A0A4R0MMI6"/>
<organism evidence="10 11">
    <name type="scientific">Pedobacter frigiditerrae</name>
    <dbReference type="NCBI Taxonomy" id="2530452"/>
    <lineage>
        <taxon>Bacteria</taxon>
        <taxon>Pseudomonadati</taxon>
        <taxon>Bacteroidota</taxon>
        <taxon>Sphingobacteriia</taxon>
        <taxon>Sphingobacteriales</taxon>
        <taxon>Sphingobacteriaceae</taxon>
        <taxon>Pedobacter</taxon>
    </lineage>
</organism>
<feature type="transmembrane region" description="Helical" evidence="9">
    <location>
        <begin position="20"/>
        <end position="36"/>
    </location>
</feature>
<keyword evidence="6" id="KW-0406">Ion transport</keyword>
<evidence type="ECO:0000256" key="1">
    <source>
        <dbReference type="ARBA" id="ARBA00004651"/>
    </source>
</evidence>
<keyword evidence="7 9" id="KW-0472">Membrane</keyword>
<proteinExistence type="inferred from homology"/>
<evidence type="ECO:0000256" key="2">
    <source>
        <dbReference type="ARBA" id="ARBA00022448"/>
    </source>
</evidence>
<evidence type="ECO:0008006" key="12">
    <source>
        <dbReference type="Google" id="ProtNLM"/>
    </source>
</evidence>
<evidence type="ECO:0000256" key="3">
    <source>
        <dbReference type="ARBA" id="ARBA00022475"/>
    </source>
</evidence>
<dbReference type="Pfam" id="PF25539">
    <property type="entry name" value="Bestrophin_2"/>
    <property type="match status" value="1"/>
</dbReference>
<evidence type="ECO:0000313" key="10">
    <source>
        <dbReference type="EMBL" id="TCC87920.1"/>
    </source>
</evidence>
<dbReference type="OrthoDB" id="445589at2"/>
<evidence type="ECO:0000256" key="9">
    <source>
        <dbReference type="SAM" id="Phobius"/>
    </source>
</evidence>
<dbReference type="GO" id="GO:0005254">
    <property type="term" value="F:chloride channel activity"/>
    <property type="evidence" value="ECO:0007669"/>
    <property type="project" value="InterPro"/>
</dbReference>
<name>A0A4R0MMI6_9SPHI</name>
<evidence type="ECO:0000256" key="7">
    <source>
        <dbReference type="ARBA" id="ARBA00023136"/>
    </source>
</evidence>
<comment type="subcellular location">
    <subcellularLocation>
        <location evidence="1">Cell membrane</location>
        <topology evidence="1">Multi-pass membrane protein</topology>
    </subcellularLocation>
</comment>
<sequence>MIVQRSIDFRKLWKWSAHHIAWLLLGATAITLLYKFGLIDFYIPWLPVSVIGTAVAFYVGFKNNAAYDRMWEARKVWGAIVNNSRAWGSYVNNFVSNLFRKEKISEEDLQAIKKRLLYRHIGWVYALRNQLLQVAPWEHAAQRGTIGKTAKKYQRNDGVGLLDDDITSNALKRYLPENEYKKLISYKTPATQIIDYQGKDLVELRSDYTIDDFRHIELQKILYSFYENQGAVERIKKFPLPRQYASMSQYFIGIFLLLMPFSLIPELMKVGSWGIWLSIPITALIGYVYVMMELIGDYTENPFQGMANDIPMLSLSRTIEIDLLEMLGEKELPQPISSNNGVLL</sequence>
<evidence type="ECO:0000256" key="4">
    <source>
        <dbReference type="ARBA" id="ARBA00022692"/>
    </source>
</evidence>
<feature type="transmembrane region" description="Helical" evidence="9">
    <location>
        <begin position="42"/>
        <end position="61"/>
    </location>
</feature>
<dbReference type="RefSeq" id="WP_131554885.1">
    <property type="nucleotide sequence ID" value="NZ_SJSK01000006.1"/>
</dbReference>
<reference evidence="10 11" key="1">
    <citation type="submission" date="2019-02" db="EMBL/GenBank/DDBJ databases">
        <title>Pedobacter sp. RP-1-13 sp. nov., isolated from Arctic soil.</title>
        <authorList>
            <person name="Dahal R.H."/>
        </authorList>
    </citation>
    <scope>NUCLEOTIDE SEQUENCE [LARGE SCALE GENOMIC DNA]</scope>
    <source>
        <strain evidence="10 11">RP-1-13</strain>
    </source>
</reference>
<dbReference type="PANTHER" id="PTHR33281">
    <property type="entry name" value="UPF0187 PROTEIN YNEE"/>
    <property type="match status" value="1"/>
</dbReference>